<dbReference type="AlphaFoldDB" id="A0A8S2ZYM6"/>
<gene>
    <name evidence="2" type="ORF">SRO942_LOCUS51101</name>
</gene>
<protein>
    <recommendedName>
        <fullName evidence="1">SecA DEAD-like N-terminal domain-containing protein</fullName>
    </recommendedName>
</protein>
<feature type="non-terminal residue" evidence="2">
    <location>
        <position position="1"/>
    </location>
</feature>
<dbReference type="Gene3D" id="3.40.50.300">
    <property type="entry name" value="P-loop containing nucleotide triphosphate hydrolases"/>
    <property type="match status" value="1"/>
</dbReference>
<dbReference type="Proteomes" id="UP000681722">
    <property type="component" value="Unassembled WGS sequence"/>
</dbReference>
<dbReference type="SUPFAM" id="SSF52540">
    <property type="entry name" value="P-loop containing nucleoside triphosphate hydrolases"/>
    <property type="match status" value="1"/>
</dbReference>
<evidence type="ECO:0000313" key="2">
    <source>
        <dbReference type="EMBL" id="CAF4682921.1"/>
    </source>
</evidence>
<evidence type="ECO:0000313" key="3">
    <source>
        <dbReference type="Proteomes" id="UP000681722"/>
    </source>
</evidence>
<dbReference type="GO" id="GO:0016020">
    <property type="term" value="C:membrane"/>
    <property type="evidence" value="ECO:0007669"/>
    <property type="project" value="InterPro"/>
</dbReference>
<sequence length="107" mass="12037">PHCIQILGVLILLESDGNSNSLPSNHLAEILTGQGKSWALALLGGYFSLIGYKVTVGCYSDYLSRRDENDFKKNLEPFNFVNIVKYRTFETMCDERLSNTDSGKDLR</sequence>
<dbReference type="EMBL" id="CAJOBC010154785">
    <property type="protein sequence ID" value="CAF4682921.1"/>
    <property type="molecule type" value="Genomic_DNA"/>
</dbReference>
<comment type="caution">
    <text evidence="2">The sequence shown here is derived from an EMBL/GenBank/DDBJ whole genome shotgun (WGS) entry which is preliminary data.</text>
</comment>
<dbReference type="Pfam" id="PF07517">
    <property type="entry name" value="SecA_DEAD"/>
    <property type="match status" value="1"/>
</dbReference>
<evidence type="ECO:0000259" key="1">
    <source>
        <dbReference type="Pfam" id="PF07517"/>
    </source>
</evidence>
<organism evidence="2 3">
    <name type="scientific">Didymodactylos carnosus</name>
    <dbReference type="NCBI Taxonomy" id="1234261"/>
    <lineage>
        <taxon>Eukaryota</taxon>
        <taxon>Metazoa</taxon>
        <taxon>Spiralia</taxon>
        <taxon>Gnathifera</taxon>
        <taxon>Rotifera</taxon>
        <taxon>Eurotatoria</taxon>
        <taxon>Bdelloidea</taxon>
        <taxon>Philodinida</taxon>
        <taxon>Philodinidae</taxon>
        <taxon>Didymodactylos</taxon>
    </lineage>
</organism>
<dbReference type="OrthoDB" id="7614088at2759"/>
<dbReference type="GO" id="GO:0017038">
    <property type="term" value="P:protein import"/>
    <property type="evidence" value="ECO:0007669"/>
    <property type="project" value="InterPro"/>
</dbReference>
<feature type="domain" description="SecA DEAD-like N-terminal" evidence="1">
    <location>
        <begin position="5"/>
        <end position="75"/>
    </location>
</feature>
<proteinExistence type="predicted"/>
<dbReference type="InterPro" id="IPR011115">
    <property type="entry name" value="SecA_DEAD"/>
</dbReference>
<accession>A0A8S2ZYM6</accession>
<dbReference type="InterPro" id="IPR027417">
    <property type="entry name" value="P-loop_NTPase"/>
</dbReference>
<feature type="non-terminal residue" evidence="2">
    <location>
        <position position="107"/>
    </location>
</feature>
<name>A0A8S2ZYM6_9BILA</name>
<reference evidence="2" key="1">
    <citation type="submission" date="2021-02" db="EMBL/GenBank/DDBJ databases">
        <authorList>
            <person name="Nowell W R."/>
        </authorList>
    </citation>
    <scope>NUCLEOTIDE SEQUENCE</scope>
</reference>
<dbReference type="GO" id="GO:0005524">
    <property type="term" value="F:ATP binding"/>
    <property type="evidence" value="ECO:0007669"/>
    <property type="project" value="InterPro"/>
</dbReference>